<dbReference type="Proteomes" id="UP001335325">
    <property type="component" value="Chromosome"/>
</dbReference>
<keyword evidence="2" id="KW-1185">Reference proteome</keyword>
<name>A0ABZ1GPM6_9ACTN</name>
<protein>
    <submittedName>
        <fullName evidence="1">Uncharacterized protein</fullName>
    </submittedName>
</protein>
<proteinExistence type="predicted"/>
<organism evidence="1 2">
    <name type="scientific">Streptomyces hirsutus</name>
    <dbReference type="NCBI Taxonomy" id="35620"/>
    <lineage>
        <taxon>Bacteria</taxon>
        <taxon>Bacillati</taxon>
        <taxon>Actinomycetota</taxon>
        <taxon>Actinomycetes</taxon>
        <taxon>Kitasatosporales</taxon>
        <taxon>Streptomycetaceae</taxon>
        <taxon>Streptomyces</taxon>
    </lineage>
</organism>
<dbReference type="EMBL" id="CP109134">
    <property type="protein sequence ID" value="WSD07165.1"/>
    <property type="molecule type" value="Genomic_DNA"/>
</dbReference>
<evidence type="ECO:0000313" key="1">
    <source>
        <dbReference type="EMBL" id="WSD07165.1"/>
    </source>
</evidence>
<accession>A0ABZ1GPM6</accession>
<evidence type="ECO:0000313" key="2">
    <source>
        <dbReference type="Proteomes" id="UP001335325"/>
    </source>
</evidence>
<dbReference type="GeneID" id="91544156"/>
<reference evidence="1 2" key="1">
    <citation type="submission" date="2022-10" db="EMBL/GenBank/DDBJ databases">
        <title>The complete genomes of actinobacterial strains from the NBC collection.</title>
        <authorList>
            <person name="Joergensen T.S."/>
            <person name="Alvarez Arevalo M."/>
            <person name="Sterndorff E.B."/>
            <person name="Faurdal D."/>
            <person name="Vuksanovic O."/>
            <person name="Mourched A.-S."/>
            <person name="Charusanti P."/>
            <person name="Shaw S."/>
            <person name="Blin K."/>
            <person name="Weber T."/>
        </authorList>
    </citation>
    <scope>NUCLEOTIDE SEQUENCE [LARGE SCALE GENOMIC DNA]</scope>
    <source>
        <strain evidence="1 2">NBC 01753</strain>
    </source>
</reference>
<dbReference type="RefSeq" id="WP_326753235.1">
    <property type="nucleotide sequence ID" value="NZ_CP109134.1"/>
</dbReference>
<sequence>MTARLAALGIVSTVTRGEGRGRVEAYVPRSLPPEQWQELLAALATADAFGLVDSSEDGLSVWAGVNDKTPAAVPAARGHGHQP</sequence>
<gene>
    <name evidence="1" type="ORF">OIE73_16270</name>
</gene>